<keyword evidence="3" id="KW-0347">Helicase</keyword>
<evidence type="ECO:0000256" key="1">
    <source>
        <dbReference type="ARBA" id="ARBA00022737"/>
    </source>
</evidence>
<evidence type="ECO:0000259" key="5">
    <source>
        <dbReference type="Pfam" id="PF21530"/>
    </source>
</evidence>
<comment type="similarity">
    <text evidence="3">Belongs to the helicase family.</text>
</comment>
<dbReference type="SUPFAM" id="SSF52540">
    <property type="entry name" value="P-loop containing nucleoside triphosphate hydrolases"/>
    <property type="match status" value="1"/>
</dbReference>
<dbReference type="Gene3D" id="1.25.40.10">
    <property type="entry name" value="Tetratricopeptide repeat domain"/>
    <property type="match status" value="5"/>
</dbReference>
<dbReference type="RefSeq" id="XP_010436490.1">
    <property type="nucleotide sequence ID" value="XM_010438188.1"/>
</dbReference>
<dbReference type="Pfam" id="PF05970">
    <property type="entry name" value="PIF1"/>
    <property type="match status" value="1"/>
</dbReference>
<sequence length="878" mass="98300">MVLYVKDLNPTLRNPEVAVKILREWPPHFIQGQPFYQSLILVDERGNRIDAKIDVDLYVSRYYEKIKEGDWCEITGFLVIEDRSLRDIMKCDQIFGGKVIVLGGDFRQILPVITEGGRVATILASINSSVLWNSCKVLKLTENLRLRKASNSMDAGALAIFSKWLLDIGDGKINETNSGDVEIEIPNDLLINTSGNPIEAIVKEIYGERFATRTDPKFFSERAILSPRNDNVDKTNQFMFTKLPGEERRYLSSDSIETSDTSGHDDMIYTQEFLNNIQVSGLPSHVLTLKIGAHVMLLRNIYPKGGFLHNVYLTFKGDTIEAVFVPTTLRKLRKYIDEDECVVSSSSTLQVPILTFTERAKSLSEIKQAHAFMLKTGLFQDTYSASKLIAFAATQTNPEPKTVSYAHSILNRIESANGFTHNSVIRAYANSSTPEMALVVFRDMLLGPVFPDKYSFTFVLKACAAFCGFEQGKQIHGLFMKSGLMTDVFVENTLVNVYGRSGYFEIARKVLDEMPVRDAVSWNSLLSAYLEKGLVEEARALFDEMEERNVESWNFMISGYAAAGLVKEAKEIFDSMPVKDVVSWNAMVTAYAHVGCYDDVLEVFNEMLDVSTEKPDGFTLVNVLSACASLGSLSQGEWVHVYIDKHGIEIEGFLATALVDMYSKCGKIDKALEVFRATSKRDVSTWNSIISGLSVHGLGKDALEIFSEMVYEGFKPNGITFVGVLSACNHVGLLDQARNLFEMMNSVYGVEPTVEHYGCMVDLLGRMGRIEEAEELVNEIPADEASILLESLLGSCKRFGRLEQAERIANRLQELNPQESSGYVQMSNLYASNGRWDEVMEVRRKMRAERVNKKPGCSMIEVDGVVHEFLAGEGLRID</sequence>
<evidence type="ECO:0000313" key="6">
    <source>
        <dbReference type="Proteomes" id="UP000694864"/>
    </source>
</evidence>
<dbReference type="InterPro" id="IPR046848">
    <property type="entry name" value="E_motif"/>
</dbReference>
<dbReference type="Proteomes" id="UP000694864">
    <property type="component" value="Chromosome 10"/>
</dbReference>
<keyword evidence="3" id="KW-0067">ATP-binding</keyword>
<dbReference type="InterPro" id="IPR002885">
    <property type="entry name" value="PPR_rpt"/>
</dbReference>
<evidence type="ECO:0000259" key="4">
    <source>
        <dbReference type="Pfam" id="PF05970"/>
    </source>
</evidence>
<keyword evidence="6" id="KW-1185">Reference proteome</keyword>
<feature type="repeat" description="PPR" evidence="2">
    <location>
        <begin position="417"/>
        <end position="451"/>
    </location>
</feature>
<dbReference type="Pfam" id="PF01535">
    <property type="entry name" value="PPR"/>
    <property type="match status" value="6"/>
</dbReference>
<dbReference type="InterPro" id="IPR011990">
    <property type="entry name" value="TPR-like_helical_dom_sf"/>
</dbReference>
<dbReference type="InterPro" id="IPR027417">
    <property type="entry name" value="P-loop_NTPase"/>
</dbReference>
<organism evidence="6 7">
    <name type="scientific">Camelina sativa</name>
    <name type="common">False flax</name>
    <name type="synonym">Myagrum sativum</name>
    <dbReference type="NCBI Taxonomy" id="90675"/>
    <lineage>
        <taxon>Eukaryota</taxon>
        <taxon>Viridiplantae</taxon>
        <taxon>Streptophyta</taxon>
        <taxon>Embryophyta</taxon>
        <taxon>Tracheophyta</taxon>
        <taxon>Spermatophyta</taxon>
        <taxon>Magnoliopsida</taxon>
        <taxon>eudicotyledons</taxon>
        <taxon>Gunneridae</taxon>
        <taxon>Pentapetalae</taxon>
        <taxon>rosids</taxon>
        <taxon>malvids</taxon>
        <taxon>Brassicales</taxon>
        <taxon>Brassicaceae</taxon>
        <taxon>Camelineae</taxon>
        <taxon>Camelina</taxon>
    </lineage>
</organism>
<keyword evidence="3" id="KW-0227">DNA damage</keyword>
<keyword evidence="1" id="KW-0677">Repeat</keyword>
<dbReference type="Gene3D" id="2.40.50.140">
    <property type="entry name" value="Nucleic acid-binding proteins"/>
    <property type="match status" value="1"/>
</dbReference>
<name>A0ABM0U684_CAMSA</name>
<evidence type="ECO:0000256" key="2">
    <source>
        <dbReference type="PROSITE-ProRule" id="PRU00708"/>
    </source>
</evidence>
<dbReference type="PROSITE" id="PS51375">
    <property type="entry name" value="PPR"/>
    <property type="match status" value="4"/>
</dbReference>
<dbReference type="NCBIfam" id="TIGR00756">
    <property type="entry name" value="PPR"/>
    <property type="match status" value="4"/>
</dbReference>
<feature type="repeat" description="PPR" evidence="2">
    <location>
        <begin position="518"/>
        <end position="552"/>
    </location>
</feature>
<feature type="domain" description="DNA helicase Pif1-like DEAD-box helicase" evidence="4">
    <location>
        <begin position="82"/>
        <end position="178"/>
    </location>
</feature>
<reference evidence="6" key="1">
    <citation type="journal article" date="2014" name="Nat. Commun.">
        <title>The emerging biofuel crop Camelina sativa retains a highly undifferentiated hexaploid genome structure.</title>
        <authorList>
            <person name="Kagale S."/>
            <person name="Koh C."/>
            <person name="Nixon J."/>
            <person name="Bollina V."/>
            <person name="Clarke W.E."/>
            <person name="Tuteja R."/>
            <person name="Spillane C."/>
            <person name="Robinson S.J."/>
            <person name="Links M.G."/>
            <person name="Clarke C."/>
            <person name="Higgins E.E."/>
            <person name="Huebert T."/>
            <person name="Sharpe A.G."/>
            <person name="Parkin I.A."/>
        </authorList>
    </citation>
    <scope>NUCLEOTIDE SEQUENCE [LARGE SCALE GENOMIC DNA]</scope>
    <source>
        <strain evidence="6">cv. DH55</strain>
    </source>
</reference>
<feature type="repeat" description="PPR" evidence="2">
    <location>
        <begin position="682"/>
        <end position="716"/>
    </location>
</feature>
<gene>
    <name evidence="7" type="primary">LOC104720253</name>
</gene>
<protein>
    <recommendedName>
        <fullName evidence="3">ATP-dependent DNA helicase</fullName>
        <ecNumber evidence="3">5.6.2.3</ecNumber>
    </recommendedName>
</protein>
<dbReference type="InterPro" id="IPR046960">
    <property type="entry name" value="PPR_At4g14850-like_plant"/>
</dbReference>
<keyword evidence="3" id="KW-0234">DNA repair</keyword>
<feature type="domain" description="DNA helicase Pif1-like 2B" evidence="5">
    <location>
        <begin position="272"/>
        <end position="306"/>
    </location>
</feature>
<accession>A0ABM0U684</accession>
<dbReference type="GeneID" id="104720253"/>
<dbReference type="EC" id="5.6.2.3" evidence="3"/>
<feature type="repeat" description="PPR" evidence="2">
    <location>
        <begin position="580"/>
        <end position="614"/>
    </location>
</feature>
<dbReference type="InterPro" id="IPR012340">
    <property type="entry name" value="NA-bd_OB-fold"/>
</dbReference>
<dbReference type="InterPro" id="IPR049163">
    <property type="entry name" value="Pif1-like_2B_dom"/>
</dbReference>
<evidence type="ECO:0000256" key="3">
    <source>
        <dbReference type="RuleBase" id="RU363044"/>
    </source>
</evidence>
<dbReference type="SUPFAM" id="SSF50249">
    <property type="entry name" value="Nucleic acid-binding proteins"/>
    <property type="match status" value="1"/>
</dbReference>
<keyword evidence="3" id="KW-0233">DNA recombination</keyword>
<comment type="cofactor">
    <cofactor evidence="3">
        <name>Mg(2+)</name>
        <dbReference type="ChEBI" id="CHEBI:18420"/>
    </cofactor>
</comment>
<dbReference type="PANTHER" id="PTHR47926">
    <property type="entry name" value="PENTATRICOPEPTIDE REPEAT-CONTAINING PROTEIN"/>
    <property type="match status" value="1"/>
</dbReference>
<dbReference type="SUPFAM" id="SSF48452">
    <property type="entry name" value="TPR-like"/>
    <property type="match status" value="1"/>
</dbReference>
<dbReference type="Pfam" id="PF20431">
    <property type="entry name" value="E_motif"/>
    <property type="match status" value="1"/>
</dbReference>
<proteinExistence type="inferred from homology"/>
<keyword evidence="3" id="KW-0547">Nucleotide-binding</keyword>
<comment type="catalytic activity">
    <reaction evidence="3">
        <text>ATP + H2O = ADP + phosphate + H(+)</text>
        <dbReference type="Rhea" id="RHEA:13065"/>
        <dbReference type="ChEBI" id="CHEBI:15377"/>
        <dbReference type="ChEBI" id="CHEBI:15378"/>
        <dbReference type="ChEBI" id="CHEBI:30616"/>
        <dbReference type="ChEBI" id="CHEBI:43474"/>
        <dbReference type="ChEBI" id="CHEBI:456216"/>
        <dbReference type="EC" id="5.6.2.3"/>
    </reaction>
</comment>
<dbReference type="Pfam" id="PF13041">
    <property type="entry name" value="PPR_2"/>
    <property type="match status" value="2"/>
</dbReference>
<dbReference type="InterPro" id="IPR010285">
    <property type="entry name" value="DNA_helicase_pif1-like_DEAD"/>
</dbReference>
<keyword evidence="3" id="KW-0378">Hydrolase</keyword>
<dbReference type="Pfam" id="PF21530">
    <property type="entry name" value="Pif1_2B_dom"/>
    <property type="match status" value="1"/>
</dbReference>
<reference evidence="7" key="2">
    <citation type="submission" date="2025-08" db="UniProtKB">
        <authorList>
            <consortium name="RefSeq"/>
        </authorList>
    </citation>
    <scope>IDENTIFICATION</scope>
    <source>
        <tissue evidence="7">Leaf</tissue>
    </source>
</reference>
<dbReference type="PANTHER" id="PTHR47926:SF436">
    <property type="entry name" value="PENTATRICOPEPTIDE REPEAT-CONTAINING PROTEIN ELI1, CHLOROPLASTIC-LIKE ISOFORM X2"/>
    <property type="match status" value="1"/>
</dbReference>
<evidence type="ECO:0000313" key="7">
    <source>
        <dbReference type="RefSeq" id="XP_010436490.1"/>
    </source>
</evidence>